<dbReference type="RefSeq" id="WP_092409880.1">
    <property type="nucleotide sequence ID" value="NZ_FOVF01000030.1"/>
</dbReference>
<dbReference type="OrthoDB" id="165208at2"/>
<evidence type="ECO:0008006" key="3">
    <source>
        <dbReference type="Google" id="ProtNLM"/>
    </source>
</evidence>
<dbReference type="STRING" id="578942.SAMN05216289_13018"/>
<evidence type="ECO:0000313" key="1">
    <source>
        <dbReference type="EMBL" id="SFN55204.1"/>
    </source>
</evidence>
<evidence type="ECO:0000313" key="2">
    <source>
        <dbReference type="Proteomes" id="UP000198575"/>
    </source>
</evidence>
<organism evidence="1 2">
    <name type="scientific">Dokdonella immobilis</name>
    <dbReference type="NCBI Taxonomy" id="578942"/>
    <lineage>
        <taxon>Bacteria</taxon>
        <taxon>Pseudomonadati</taxon>
        <taxon>Pseudomonadota</taxon>
        <taxon>Gammaproteobacteria</taxon>
        <taxon>Lysobacterales</taxon>
        <taxon>Rhodanobacteraceae</taxon>
        <taxon>Dokdonella</taxon>
    </lineage>
</organism>
<sequence length="109" mass="12529">MIARIWRGITLAERADAYLDYLRETGLRDYEKTSGNRGVKVLRRIQGEHCEIMLVSLWDSMDAVRAFAGENPDRSVYYPEDDQFLLEMEPLVHHYDVVASLSTGSDDAF</sequence>
<reference evidence="1 2" key="1">
    <citation type="submission" date="2016-10" db="EMBL/GenBank/DDBJ databases">
        <authorList>
            <person name="de Groot N.N."/>
        </authorList>
    </citation>
    <scope>NUCLEOTIDE SEQUENCE [LARGE SCALE GENOMIC DNA]</scope>
    <source>
        <strain evidence="1 2">CGMCC 1.7659</strain>
    </source>
</reference>
<gene>
    <name evidence="1" type="ORF">SAMN05216289_13018</name>
</gene>
<name>A0A1I4ZYA5_9GAMM</name>
<protein>
    <recommendedName>
        <fullName evidence="3">Antibiotic biosynthesis monooxygenase</fullName>
    </recommendedName>
</protein>
<dbReference type="Proteomes" id="UP000198575">
    <property type="component" value="Unassembled WGS sequence"/>
</dbReference>
<dbReference type="AlphaFoldDB" id="A0A1I4ZYA5"/>
<dbReference type="InterPro" id="IPR011008">
    <property type="entry name" value="Dimeric_a/b-barrel"/>
</dbReference>
<proteinExistence type="predicted"/>
<keyword evidence="2" id="KW-1185">Reference proteome</keyword>
<dbReference type="EMBL" id="FOVF01000030">
    <property type="protein sequence ID" value="SFN55204.1"/>
    <property type="molecule type" value="Genomic_DNA"/>
</dbReference>
<dbReference type="SUPFAM" id="SSF54909">
    <property type="entry name" value="Dimeric alpha+beta barrel"/>
    <property type="match status" value="1"/>
</dbReference>
<accession>A0A1I4ZYA5</accession>